<accession>A0ACD1DXZ2</accession>
<dbReference type="EMBL" id="CP074691">
    <property type="protein sequence ID" value="QVL37013.1"/>
    <property type="molecule type" value="Genomic_DNA"/>
</dbReference>
<name>A0ACD1DXZ2_9BACT</name>
<gene>
    <name evidence="1" type="ORF">KIH16_04390</name>
</gene>
<evidence type="ECO:0000313" key="1">
    <source>
        <dbReference type="EMBL" id="QVL37013.1"/>
    </source>
</evidence>
<protein>
    <submittedName>
        <fullName evidence="1">Uncharacterized protein</fullName>
    </submittedName>
</protein>
<dbReference type="Proteomes" id="UP000682204">
    <property type="component" value="Chromosome"/>
</dbReference>
<evidence type="ECO:0000313" key="2">
    <source>
        <dbReference type="Proteomes" id="UP000682204"/>
    </source>
</evidence>
<proteinExistence type="predicted"/>
<organism evidence="1 2">
    <name type="scientific">Aminirod propionatiphilus</name>
    <dbReference type="NCBI Taxonomy" id="3415223"/>
    <lineage>
        <taxon>Bacteria</taxon>
        <taxon>Thermotogati</taxon>
        <taxon>Synergistota</taxon>
        <taxon>Synergistia</taxon>
        <taxon>Synergistales</taxon>
        <taxon>Aminiphilaceae</taxon>
        <taxon>Aminirod</taxon>
    </lineage>
</organism>
<reference evidence="1" key="1">
    <citation type="submission" date="2021-05" db="EMBL/GenBank/DDBJ databases">
        <title>An isolated secondary fermenter in methanogenic hydrocarbon-degrading communities.</title>
        <authorList>
            <person name="Liu Y.-F."/>
            <person name="Liu Z.-l."/>
        </authorList>
    </citation>
    <scope>NUCLEOTIDE SEQUENCE</scope>
    <source>
        <strain evidence="1">L-13</strain>
    </source>
</reference>
<keyword evidence="2" id="KW-1185">Reference proteome</keyword>
<sequence length="61" mass="7155">MRTLSQRPESALLAKKEELEREAERSPLGSVKKRNRRWVAQIDAELVRRAEELERAQGRLL</sequence>